<evidence type="ECO:0000313" key="3">
    <source>
        <dbReference type="Proteomes" id="UP001454036"/>
    </source>
</evidence>
<dbReference type="AlphaFoldDB" id="A0AAV3NSX1"/>
<evidence type="ECO:0000259" key="1">
    <source>
        <dbReference type="Pfam" id="PF13966"/>
    </source>
</evidence>
<keyword evidence="3" id="KW-1185">Reference proteome</keyword>
<dbReference type="InterPro" id="IPR026960">
    <property type="entry name" value="RVT-Znf"/>
</dbReference>
<feature type="domain" description="Reverse transcriptase zinc-binding" evidence="1">
    <location>
        <begin position="19"/>
        <end position="68"/>
    </location>
</feature>
<organism evidence="2 3">
    <name type="scientific">Lithospermum erythrorhizon</name>
    <name type="common">Purple gromwell</name>
    <name type="synonym">Lithospermum officinale var. erythrorhizon</name>
    <dbReference type="NCBI Taxonomy" id="34254"/>
    <lineage>
        <taxon>Eukaryota</taxon>
        <taxon>Viridiplantae</taxon>
        <taxon>Streptophyta</taxon>
        <taxon>Embryophyta</taxon>
        <taxon>Tracheophyta</taxon>
        <taxon>Spermatophyta</taxon>
        <taxon>Magnoliopsida</taxon>
        <taxon>eudicotyledons</taxon>
        <taxon>Gunneridae</taxon>
        <taxon>Pentapetalae</taxon>
        <taxon>asterids</taxon>
        <taxon>lamiids</taxon>
        <taxon>Boraginales</taxon>
        <taxon>Boraginaceae</taxon>
        <taxon>Boraginoideae</taxon>
        <taxon>Lithospermeae</taxon>
        <taxon>Lithospermum</taxon>
    </lineage>
</organism>
<accession>A0AAV3NSX1</accession>
<dbReference type="Pfam" id="PF13966">
    <property type="entry name" value="zf-RVT"/>
    <property type="match status" value="1"/>
</dbReference>
<sequence>MPLLSEKDDKMCWFGSRTFKTTRVYFELFENPDVVSWWKIMLFNRNMLRCGFITWIVFLRKLPTKDRAPLGWQGQQEWLLSKGCAGVEQRRGIANVVAHCIQMVQGKVVTWKGIRRTHENWLLCIDWDFDLHILKE</sequence>
<comment type="caution">
    <text evidence="2">The sequence shown here is derived from an EMBL/GenBank/DDBJ whole genome shotgun (WGS) entry which is preliminary data.</text>
</comment>
<name>A0AAV3NSX1_LITER</name>
<proteinExistence type="predicted"/>
<protein>
    <recommendedName>
        <fullName evidence="1">Reverse transcriptase zinc-binding domain-containing protein</fullName>
    </recommendedName>
</protein>
<dbReference type="EMBL" id="BAABME010015690">
    <property type="protein sequence ID" value="GAA0142494.1"/>
    <property type="molecule type" value="Genomic_DNA"/>
</dbReference>
<evidence type="ECO:0000313" key="2">
    <source>
        <dbReference type="EMBL" id="GAA0142494.1"/>
    </source>
</evidence>
<reference evidence="2 3" key="1">
    <citation type="submission" date="2024-01" db="EMBL/GenBank/DDBJ databases">
        <title>The complete chloroplast genome sequence of Lithospermum erythrorhizon: insights into the phylogenetic relationship among Boraginaceae species and the maternal lineages of purple gromwells.</title>
        <authorList>
            <person name="Okada T."/>
            <person name="Watanabe K."/>
        </authorList>
    </citation>
    <scope>NUCLEOTIDE SEQUENCE [LARGE SCALE GENOMIC DNA]</scope>
</reference>
<gene>
    <name evidence="2" type="ORF">LIER_35579</name>
</gene>
<dbReference type="Proteomes" id="UP001454036">
    <property type="component" value="Unassembled WGS sequence"/>
</dbReference>